<dbReference type="EMBL" id="JBJQND010000003">
    <property type="protein sequence ID" value="KAL3882279.1"/>
    <property type="molecule type" value="Genomic_DNA"/>
</dbReference>
<reference evidence="2 3" key="1">
    <citation type="submission" date="2024-11" db="EMBL/GenBank/DDBJ databases">
        <title>Chromosome-level genome assembly of the freshwater bivalve Anodonta woodiana.</title>
        <authorList>
            <person name="Chen X."/>
        </authorList>
    </citation>
    <scope>NUCLEOTIDE SEQUENCE [LARGE SCALE GENOMIC DNA]</scope>
    <source>
        <strain evidence="2">MN2024</strain>
        <tissue evidence="2">Gills</tissue>
    </source>
</reference>
<feature type="region of interest" description="Disordered" evidence="1">
    <location>
        <begin position="33"/>
        <end position="90"/>
    </location>
</feature>
<comment type="caution">
    <text evidence="2">The sequence shown here is derived from an EMBL/GenBank/DDBJ whole genome shotgun (WGS) entry which is preliminary data.</text>
</comment>
<proteinExistence type="predicted"/>
<gene>
    <name evidence="2" type="ORF">ACJMK2_028641</name>
</gene>
<dbReference type="PANTHER" id="PTHR31751:SF42">
    <property type="entry name" value="PROTEIN CBG10204"/>
    <property type="match status" value="1"/>
</dbReference>
<feature type="compositionally biased region" description="Basic and acidic residues" evidence="1">
    <location>
        <begin position="57"/>
        <end position="71"/>
    </location>
</feature>
<evidence type="ECO:0000313" key="3">
    <source>
        <dbReference type="Proteomes" id="UP001634394"/>
    </source>
</evidence>
<evidence type="ECO:0000256" key="1">
    <source>
        <dbReference type="SAM" id="MobiDB-lite"/>
    </source>
</evidence>
<evidence type="ECO:0000313" key="2">
    <source>
        <dbReference type="EMBL" id="KAL3882279.1"/>
    </source>
</evidence>
<keyword evidence="3" id="KW-1185">Reference proteome</keyword>
<dbReference type="AlphaFoldDB" id="A0ABD3X7Q5"/>
<accession>A0ABD3X7Q5</accession>
<organism evidence="2 3">
    <name type="scientific">Sinanodonta woodiana</name>
    <name type="common">Chinese pond mussel</name>
    <name type="synonym">Anodonta woodiana</name>
    <dbReference type="NCBI Taxonomy" id="1069815"/>
    <lineage>
        <taxon>Eukaryota</taxon>
        <taxon>Metazoa</taxon>
        <taxon>Spiralia</taxon>
        <taxon>Lophotrochozoa</taxon>
        <taxon>Mollusca</taxon>
        <taxon>Bivalvia</taxon>
        <taxon>Autobranchia</taxon>
        <taxon>Heteroconchia</taxon>
        <taxon>Palaeoheterodonta</taxon>
        <taxon>Unionida</taxon>
        <taxon>Unionoidea</taxon>
        <taxon>Unionidae</taxon>
        <taxon>Unioninae</taxon>
        <taxon>Sinanodonta</taxon>
    </lineage>
</organism>
<protein>
    <submittedName>
        <fullName evidence="2">Uncharacterized protein</fullName>
    </submittedName>
</protein>
<dbReference type="PANTHER" id="PTHR31751">
    <property type="entry name" value="SI:CH211-108C17.2-RELATED-RELATED"/>
    <property type="match status" value="1"/>
</dbReference>
<sequence>MHFQCSNGSQVNIHVQRRSKGIQCSLDIHTDSDMENKIDTFDEPDTDTNDDIEDECSMIRESDDSSYKSESDSMDSSFNSDTSEKSSEQASTSLMSERKFIVFEQQLLSLFLTCHYCHGPAKGRVTNTIGTLIIITQECHLCSKSYTWSSQPYIGDMPAVMHHMCIPVIHLSTFMTHQRVLLTPTINKVWKTHQDRVFGELQSLHQPIAIAGDGRCDSPGHSAMFGVYSVLEVNLGKVLDIELVQSNEVNSSYHMEKEGLARAISKLQSHGVEVGTIITDQHVQIHKWVRENMTH</sequence>
<dbReference type="Proteomes" id="UP001634394">
    <property type="component" value="Unassembled WGS sequence"/>
</dbReference>
<name>A0ABD3X7Q5_SINWO</name>
<feature type="compositionally biased region" description="Acidic residues" evidence="1">
    <location>
        <begin position="41"/>
        <end position="56"/>
    </location>
</feature>